<dbReference type="InterPro" id="IPR029044">
    <property type="entry name" value="Nucleotide-diphossugar_trans"/>
</dbReference>
<evidence type="ECO:0000259" key="2">
    <source>
        <dbReference type="Pfam" id="PF00535"/>
    </source>
</evidence>
<keyword evidence="1" id="KW-1133">Transmembrane helix</keyword>
<dbReference type="InterPro" id="IPR001173">
    <property type="entry name" value="Glyco_trans_2-like"/>
</dbReference>
<dbReference type="Gene3D" id="3.90.550.10">
    <property type="entry name" value="Spore Coat Polysaccharide Biosynthesis Protein SpsA, Chain A"/>
    <property type="match status" value="1"/>
</dbReference>
<feature type="domain" description="Glycosyltransferase 2-like" evidence="2">
    <location>
        <begin position="3"/>
        <end position="137"/>
    </location>
</feature>
<dbReference type="CDD" id="cd02511">
    <property type="entry name" value="Beta4Glucosyltransferase"/>
    <property type="match status" value="1"/>
</dbReference>
<evidence type="ECO:0000256" key="1">
    <source>
        <dbReference type="SAM" id="Phobius"/>
    </source>
</evidence>
<dbReference type="Proteomes" id="UP000034324">
    <property type="component" value="Unassembled WGS sequence"/>
</dbReference>
<evidence type="ECO:0000313" key="3">
    <source>
        <dbReference type="EMBL" id="KKQ79157.1"/>
    </source>
</evidence>
<proteinExistence type="predicted"/>
<dbReference type="Pfam" id="PF00535">
    <property type="entry name" value="Glycos_transf_2"/>
    <property type="match status" value="1"/>
</dbReference>
<dbReference type="GO" id="GO:0016740">
    <property type="term" value="F:transferase activity"/>
    <property type="evidence" value="ECO:0007669"/>
    <property type="project" value="UniProtKB-KW"/>
</dbReference>
<dbReference type="SUPFAM" id="SSF53448">
    <property type="entry name" value="Nucleotide-diphospho-sugar transferases"/>
    <property type="match status" value="1"/>
</dbReference>
<organism evidence="3 4">
    <name type="scientific">Candidatus Daviesbacteria bacterium GW2011_GWF2_38_6</name>
    <dbReference type="NCBI Taxonomy" id="1618432"/>
    <lineage>
        <taxon>Bacteria</taxon>
        <taxon>Candidatus Daviesiibacteriota</taxon>
    </lineage>
</organism>
<keyword evidence="1" id="KW-0472">Membrane</keyword>
<protein>
    <submittedName>
        <fullName evidence="3">Glycosyl transferase family 2</fullName>
    </submittedName>
</protein>
<dbReference type="AlphaFoldDB" id="A0A0G0KK69"/>
<dbReference type="PANTHER" id="PTHR43630">
    <property type="entry name" value="POLY-BETA-1,6-N-ACETYL-D-GLUCOSAMINE SYNTHASE"/>
    <property type="match status" value="1"/>
</dbReference>
<feature type="transmembrane region" description="Helical" evidence="1">
    <location>
        <begin position="223"/>
        <end position="245"/>
    </location>
</feature>
<keyword evidence="3" id="KW-0808">Transferase</keyword>
<keyword evidence="1" id="KW-0812">Transmembrane</keyword>
<comment type="caution">
    <text evidence="3">The sequence shown here is derived from an EMBL/GenBank/DDBJ whole genome shotgun (WGS) entry which is preliminary data.</text>
</comment>
<evidence type="ECO:0000313" key="4">
    <source>
        <dbReference type="Proteomes" id="UP000034324"/>
    </source>
</evidence>
<accession>A0A0G0KK69</accession>
<dbReference type="PANTHER" id="PTHR43630:SF2">
    <property type="entry name" value="GLYCOSYLTRANSFERASE"/>
    <property type="match status" value="1"/>
</dbReference>
<name>A0A0G0KK69_9BACT</name>
<dbReference type="EMBL" id="LBVC01000001">
    <property type="protein sequence ID" value="KKQ79157.1"/>
    <property type="molecule type" value="Genomic_DNA"/>
</dbReference>
<sequence length="250" mass="29121">MISTVVVCFNEAEKLQKCLKSATGFADELVVVDLDSSDASIEVANKFGAKVFHHQFVPFVELVRDYAIAKTSGDWVLVLDSDEEIGKNLKEKLKEVVKKQKFTAVNIPRKNIFFGKWIKHTNWWPDRHIRFFKKGTVLWSAKIHSYPAVAGEILDLEAREDLAIVHFGYDSIEEFLDRQNRYSSIEAANLYDSGLRFSWVLFFWKPAREFLVRFLRHRGFLDGFYGLALTILMMIYQMIVLVKIWELEQE</sequence>
<gene>
    <name evidence="3" type="ORF">US99_C0001G0012</name>
</gene>
<reference evidence="3 4" key="1">
    <citation type="journal article" date="2015" name="Nature">
        <title>rRNA introns, odd ribosomes, and small enigmatic genomes across a large radiation of phyla.</title>
        <authorList>
            <person name="Brown C.T."/>
            <person name="Hug L.A."/>
            <person name="Thomas B.C."/>
            <person name="Sharon I."/>
            <person name="Castelle C.J."/>
            <person name="Singh A."/>
            <person name="Wilkins M.J."/>
            <person name="Williams K.H."/>
            <person name="Banfield J.F."/>
        </authorList>
    </citation>
    <scope>NUCLEOTIDE SEQUENCE [LARGE SCALE GENOMIC DNA]</scope>
</reference>